<feature type="region of interest" description="Disordered" evidence="1">
    <location>
        <begin position="57"/>
        <end position="80"/>
    </location>
</feature>
<dbReference type="AlphaFoldDB" id="Q98B04"/>
<evidence type="ECO:0000256" key="1">
    <source>
        <dbReference type="SAM" id="MobiDB-lite"/>
    </source>
</evidence>
<dbReference type="Proteomes" id="UP000000552">
    <property type="component" value="Chromosome"/>
</dbReference>
<evidence type="ECO:0000313" key="3">
    <source>
        <dbReference type="Proteomes" id="UP000000552"/>
    </source>
</evidence>
<evidence type="ECO:0000313" key="2">
    <source>
        <dbReference type="EMBL" id="BAB52168.1"/>
    </source>
</evidence>
<sequence>MEYRSTTEALRIATEPLWSVISFSGSPALKKTPKTEICASDLRLLGEDQSGDLAEQRKVVDQRGTHGDNQARHIRVSRPV</sequence>
<proteinExistence type="predicted"/>
<dbReference type="EMBL" id="BA000012">
    <property type="protein sequence ID" value="BAB52168.1"/>
    <property type="molecule type" value="Genomic_DNA"/>
</dbReference>
<accession>Q98B04</accession>
<protein>
    <submittedName>
        <fullName evidence="2">Msr5782 protein</fullName>
    </submittedName>
</protein>
<dbReference type="KEGG" id="mlo:msr5782"/>
<feature type="compositionally biased region" description="Basic and acidic residues" evidence="1">
    <location>
        <begin position="57"/>
        <end position="71"/>
    </location>
</feature>
<reference evidence="2 3" key="1">
    <citation type="journal article" date="2000" name="DNA Res.">
        <title>Complete genome structure of the nitrogen-fixing symbiotic bacterium Mesorhizobium loti.</title>
        <authorList>
            <person name="Kaneko T."/>
            <person name="Nakamura Y."/>
            <person name="Sato S."/>
            <person name="Asamizu E."/>
            <person name="Kato T."/>
            <person name="Sasamoto S."/>
            <person name="Watanabe A."/>
            <person name="Idesawa K."/>
            <person name="Ishikawa A."/>
            <person name="Kawashima K."/>
            <person name="Kimura T."/>
            <person name="Kishida Y."/>
            <person name="Kiyokawa C."/>
            <person name="Kohara M."/>
            <person name="Matsumoto M."/>
            <person name="Matsuno A."/>
            <person name="Mochizuki Y."/>
            <person name="Nakayama S."/>
            <person name="Nakazaki N."/>
            <person name="Shimpo S."/>
            <person name="Sugimoto M."/>
            <person name="Takeuchi C."/>
            <person name="Yamada M."/>
            <person name="Tabata S."/>
        </authorList>
    </citation>
    <scope>NUCLEOTIDE SEQUENCE [LARGE SCALE GENOMIC DNA]</scope>
    <source>
        <strain evidence="3">LMG 29417 / CECT 9101 / MAFF 303099</strain>
    </source>
</reference>
<gene>
    <name evidence="2" type="ordered locus">msr5782</name>
</gene>
<organism evidence="2 3">
    <name type="scientific">Mesorhizobium japonicum (strain LMG 29417 / CECT 9101 / MAFF 303099)</name>
    <name type="common">Mesorhizobium loti (strain MAFF 303099)</name>
    <dbReference type="NCBI Taxonomy" id="266835"/>
    <lineage>
        <taxon>Bacteria</taxon>
        <taxon>Pseudomonadati</taxon>
        <taxon>Pseudomonadota</taxon>
        <taxon>Alphaproteobacteria</taxon>
        <taxon>Hyphomicrobiales</taxon>
        <taxon>Phyllobacteriaceae</taxon>
        <taxon>Mesorhizobium</taxon>
    </lineage>
</organism>
<name>Q98B04_RHILO</name>
<dbReference type="HOGENOM" id="CLU_2587283_0_0_5"/>